<feature type="domain" description="Telomerase ribonucleoprotein complex - RNA-binding" evidence="8">
    <location>
        <begin position="436"/>
        <end position="483"/>
    </location>
</feature>
<dbReference type="EC" id="2.7.7.49" evidence="7"/>
<proteinExistence type="inferred from homology"/>
<evidence type="ECO:0000313" key="10">
    <source>
        <dbReference type="Proteomes" id="UP000799436"/>
    </source>
</evidence>
<keyword evidence="7" id="KW-0158">Chromosome</keyword>
<comment type="function">
    <text evidence="7">Telomerase is a ribonucleoprotein enzyme essential for the replication of chromosome termini in most eukaryotes. It elongates telomeres. It is a reverse transcriptase that adds simple sequence repeats to chromosome ends by copying a template sequence within the RNA component of the enzyme.</text>
</comment>
<keyword evidence="5 7" id="KW-0695">RNA-directed DNA polymerase</keyword>
<dbReference type="InterPro" id="IPR003545">
    <property type="entry name" value="Telomerase_RT"/>
</dbReference>
<sequence>MKRKRAQNRADRCTSKRVRYDANAELHLTAPLLRQYYPNVTTLRQYLASRLSKASRKRRKRLLRLSGQDSQDSEPGDDALAKLLDTTLVGAFNHVGEAVDETIARDISIFTQQISDSTTEISPTQGALKQSEIVDFVIWLLFRRTPAIRRPTHLLCHGFSRTSMVGNGDDLETIPNVPGVATAGRNEHIQILKGPQWSSLPAVVGSGAERILSNMLVDCGIFAPIEDSSNLNQICGVPMSELKTLRQSDDHHTEQAAKIPAARSPSNPAAMHCGLSDIRFVRHRMLYARPTLTSKGRARFGLGHGHVLNRLSDTSNASETVHITKYVFPKQFDLHNVFTSQVDPKDTAQPFMDYSNREYEFNRLERRYQAKHGGELVSSFRSKPSHLPRRLRGHIFELLRRLRHRHHRCPYHALLQHHCPPRSCKGSTAMASSATEVSAYCRAVLKELLPSELWGTGEVMLHNRRHILASADKFIRLRRYESM</sequence>
<evidence type="ECO:0000259" key="8">
    <source>
        <dbReference type="Pfam" id="PF12009"/>
    </source>
</evidence>
<dbReference type="EMBL" id="ML995879">
    <property type="protein sequence ID" value="KAF2766008.1"/>
    <property type="molecule type" value="Genomic_DNA"/>
</dbReference>
<dbReference type="AlphaFoldDB" id="A0A6G1L0R4"/>
<dbReference type="GO" id="GO:0046872">
    <property type="term" value="F:metal ion binding"/>
    <property type="evidence" value="ECO:0007669"/>
    <property type="project" value="UniProtKB-KW"/>
</dbReference>
<gene>
    <name evidence="9" type="ORF">EJ03DRAFT_391235</name>
</gene>
<dbReference type="InterPro" id="IPR021891">
    <property type="entry name" value="Telomerase_RBD"/>
</dbReference>
<feature type="non-terminal residue" evidence="9">
    <location>
        <position position="483"/>
    </location>
</feature>
<evidence type="ECO:0000256" key="1">
    <source>
        <dbReference type="ARBA" id="ARBA00022679"/>
    </source>
</evidence>
<organism evidence="9 10">
    <name type="scientific">Teratosphaeria nubilosa</name>
    <dbReference type="NCBI Taxonomy" id="161662"/>
    <lineage>
        <taxon>Eukaryota</taxon>
        <taxon>Fungi</taxon>
        <taxon>Dikarya</taxon>
        <taxon>Ascomycota</taxon>
        <taxon>Pezizomycotina</taxon>
        <taxon>Dothideomycetes</taxon>
        <taxon>Dothideomycetidae</taxon>
        <taxon>Mycosphaerellales</taxon>
        <taxon>Teratosphaeriaceae</taxon>
        <taxon>Teratosphaeria</taxon>
    </lineage>
</organism>
<keyword evidence="7" id="KW-0539">Nucleus</keyword>
<dbReference type="Gene3D" id="1.10.132.70">
    <property type="match status" value="1"/>
</dbReference>
<dbReference type="Proteomes" id="UP000799436">
    <property type="component" value="Unassembled WGS sequence"/>
</dbReference>
<dbReference type="GO" id="GO:0003720">
    <property type="term" value="F:telomerase activity"/>
    <property type="evidence" value="ECO:0007669"/>
    <property type="project" value="InterPro"/>
</dbReference>
<comment type="subcellular location">
    <subcellularLocation>
        <location evidence="7">Nucleus</location>
    </subcellularLocation>
    <subcellularLocation>
        <location evidence="7">Chromosome</location>
        <location evidence="7">Telomere</location>
    </subcellularLocation>
</comment>
<dbReference type="Pfam" id="PF12009">
    <property type="entry name" value="Telomerase_RBD"/>
    <property type="match status" value="1"/>
</dbReference>
<evidence type="ECO:0000256" key="2">
    <source>
        <dbReference type="ARBA" id="ARBA00022695"/>
    </source>
</evidence>
<keyword evidence="3 7" id="KW-0479">Metal-binding</keyword>
<dbReference type="GO" id="GO:0070034">
    <property type="term" value="F:telomerase RNA binding"/>
    <property type="evidence" value="ECO:0007669"/>
    <property type="project" value="TreeGrafter"/>
</dbReference>
<evidence type="ECO:0000256" key="5">
    <source>
        <dbReference type="ARBA" id="ARBA00022918"/>
    </source>
</evidence>
<dbReference type="GO" id="GO:0000333">
    <property type="term" value="C:telomerase catalytic core complex"/>
    <property type="evidence" value="ECO:0007669"/>
    <property type="project" value="TreeGrafter"/>
</dbReference>
<keyword evidence="1 7" id="KW-0808">Transferase</keyword>
<evidence type="ECO:0000256" key="4">
    <source>
        <dbReference type="ARBA" id="ARBA00022842"/>
    </source>
</evidence>
<keyword evidence="10" id="KW-1185">Reference proteome</keyword>
<evidence type="ECO:0000313" key="9">
    <source>
        <dbReference type="EMBL" id="KAF2766008.1"/>
    </source>
</evidence>
<evidence type="ECO:0000256" key="7">
    <source>
        <dbReference type="RuleBase" id="RU365061"/>
    </source>
</evidence>
<keyword evidence="7" id="KW-0779">Telomere</keyword>
<evidence type="ECO:0000256" key="6">
    <source>
        <dbReference type="ARBA" id="ARBA00048173"/>
    </source>
</evidence>
<comment type="similarity">
    <text evidence="7">Belongs to the reverse transcriptase family. Telomerase subfamily.</text>
</comment>
<dbReference type="GO" id="GO:0000781">
    <property type="term" value="C:chromosome, telomeric region"/>
    <property type="evidence" value="ECO:0007669"/>
    <property type="project" value="UniProtKB-SubCell"/>
</dbReference>
<dbReference type="GO" id="GO:0007004">
    <property type="term" value="P:telomere maintenance via telomerase"/>
    <property type="evidence" value="ECO:0007669"/>
    <property type="project" value="TreeGrafter"/>
</dbReference>
<comment type="catalytic activity">
    <reaction evidence="6 7">
        <text>DNA(n) + a 2'-deoxyribonucleoside 5'-triphosphate = DNA(n+1) + diphosphate</text>
        <dbReference type="Rhea" id="RHEA:22508"/>
        <dbReference type="Rhea" id="RHEA-COMP:17339"/>
        <dbReference type="Rhea" id="RHEA-COMP:17340"/>
        <dbReference type="ChEBI" id="CHEBI:33019"/>
        <dbReference type="ChEBI" id="CHEBI:61560"/>
        <dbReference type="ChEBI" id="CHEBI:173112"/>
        <dbReference type="EC" id="2.7.7.49"/>
    </reaction>
</comment>
<dbReference type="PANTHER" id="PTHR12066">
    <property type="entry name" value="TELOMERASE REVERSE TRANSCRIPTASE"/>
    <property type="match status" value="1"/>
</dbReference>
<dbReference type="GO" id="GO:0042162">
    <property type="term" value="F:telomeric DNA binding"/>
    <property type="evidence" value="ECO:0007669"/>
    <property type="project" value="TreeGrafter"/>
</dbReference>
<accession>A0A6G1L0R4</accession>
<evidence type="ECO:0000256" key="3">
    <source>
        <dbReference type="ARBA" id="ARBA00022723"/>
    </source>
</evidence>
<protein>
    <recommendedName>
        <fullName evidence="7">Telomerase reverse transcriptase</fullName>
        <ecNumber evidence="7">2.7.7.49</ecNumber>
    </recommendedName>
    <alternativeName>
        <fullName evidence="7">Telomerase catalytic subunit</fullName>
    </alternativeName>
</protein>
<keyword evidence="4 7" id="KW-0460">Magnesium</keyword>
<reference evidence="9" key="1">
    <citation type="journal article" date="2020" name="Stud. Mycol.">
        <title>101 Dothideomycetes genomes: a test case for predicting lifestyles and emergence of pathogens.</title>
        <authorList>
            <person name="Haridas S."/>
            <person name="Albert R."/>
            <person name="Binder M."/>
            <person name="Bloem J."/>
            <person name="Labutti K."/>
            <person name="Salamov A."/>
            <person name="Andreopoulos B."/>
            <person name="Baker S."/>
            <person name="Barry K."/>
            <person name="Bills G."/>
            <person name="Bluhm B."/>
            <person name="Cannon C."/>
            <person name="Castanera R."/>
            <person name="Culley D."/>
            <person name="Daum C."/>
            <person name="Ezra D."/>
            <person name="Gonzalez J."/>
            <person name="Henrissat B."/>
            <person name="Kuo A."/>
            <person name="Liang C."/>
            <person name="Lipzen A."/>
            <person name="Lutzoni F."/>
            <person name="Magnuson J."/>
            <person name="Mondo S."/>
            <person name="Nolan M."/>
            <person name="Ohm R."/>
            <person name="Pangilinan J."/>
            <person name="Park H.-J."/>
            <person name="Ramirez L."/>
            <person name="Alfaro M."/>
            <person name="Sun H."/>
            <person name="Tritt A."/>
            <person name="Yoshinaga Y."/>
            <person name="Zwiers L.-H."/>
            <person name="Turgeon B."/>
            <person name="Goodwin S."/>
            <person name="Spatafora J."/>
            <person name="Crous P."/>
            <person name="Grigoriev I."/>
        </authorList>
    </citation>
    <scope>NUCLEOTIDE SEQUENCE</scope>
    <source>
        <strain evidence="9">CBS 116005</strain>
    </source>
</reference>
<dbReference type="PANTHER" id="PTHR12066:SF0">
    <property type="entry name" value="TELOMERASE REVERSE TRANSCRIPTASE"/>
    <property type="match status" value="1"/>
</dbReference>
<dbReference type="OrthoDB" id="289721at2759"/>
<name>A0A6G1L0R4_9PEZI</name>
<keyword evidence="2 7" id="KW-0548">Nucleotidyltransferase</keyword>